<keyword evidence="1" id="KW-0472">Membrane</keyword>
<reference evidence="2 3" key="1">
    <citation type="submission" date="2018-10" db="EMBL/GenBank/DDBJ databases">
        <title>Genomic Encyclopedia of Archaeal and Bacterial Type Strains, Phase II (KMG-II): from individual species to whole genera.</title>
        <authorList>
            <person name="Goeker M."/>
        </authorList>
    </citation>
    <scope>NUCLEOTIDE SEQUENCE [LARGE SCALE GENOMIC DNA]</scope>
    <source>
        <strain evidence="2 3">DSM 19727</strain>
    </source>
</reference>
<keyword evidence="1" id="KW-0812">Transmembrane</keyword>
<dbReference type="GO" id="GO:0005886">
    <property type="term" value="C:plasma membrane"/>
    <property type="evidence" value="ECO:0007669"/>
    <property type="project" value="TreeGrafter"/>
</dbReference>
<feature type="transmembrane region" description="Helical" evidence="1">
    <location>
        <begin position="180"/>
        <end position="203"/>
    </location>
</feature>
<protein>
    <submittedName>
        <fullName evidence="2">Membrane protein YqaA with SNARE-associated domain</fullName>
    </submittedName>
</protein>
<dbReference type="EMBL" id="REFH01000007">
    <property type="protein sequence ID" value="RMA78128.1"/>
    <property type="molecule type" value="Genomic_DNA"/>
</dbReference>
<dbReference type="InterPro" id="IPR051311">
    <property type="entry name" value="DedA_domain"/>
</dbReference>
<feature type="transmembrane region" description="Helical" evidence="1">
    <location>
        <begin position="55"/>
        <end position="75"/>
    </location>
</feature>
<evidence type="ECO:0000313" key="3">
    <source>
        <dbReference type="Proteomes" id="UP000280368"/>
    </source>
</evidence>
<name>A0A3M0A5R5_9FLAO</name>
<feature type="transmembrane region" description="Helical" evidence="1">
    <location>
        <begin position="118"/>
        <end position="141"/>
    </location>
</feature>
<dbReference type="AlphaFoldDB" id="A0A3M0A5R5"/>
<sequence>MNWFRKLYNWVLSWAETKYGITVLFLLAFAESVFFPIPPDVLLIALALGASSKAFKYAFTCTLGSVLGAFLGYAIGNLAWLTSAGEFSSFANFFFNNVPGFSIELYENIKILFTNWDFWVIFTAGFTPIPYKVFTITAGAFNINLGMFALASIVSRGARFFLIAWLIWKFGPSIKSFINKYFNLLALSFTIFLIGGFVLIKYII</sequence>
<evidence type="ECO:0000256" key="1">
    <source>
        <dbReference type="SAM" id="Phobius"/>
    </source>
</evidence>
<keyword evidence="1" id="KW-1133">Transmembrane helix</keyword>
<evidence type="ECO:0000313" key="2">
    <source>
        <dbReference type="EMBL" id="RMA78128.1"/>
    </source>
</evidence>
<feature type="transmembrane region" description="Helical" evidence="1">
    <location>
        <begin position="147"/>
        <end position="168"/>
    </location>
</feature>
<dbReference type="PANTHER" id="PTHR42709">
    <property type="entry name" value="ALKALINE PHOSPHATASE LIKE PROTEIN"/>
    <property type="match status" value="1"/>
</dbReference>
<comment type="caution">
    <text evidence="2">The sequence shown here is derived from an EMBL/GenBank/DDBJ whole genome shotgun (WGS) entry which is preliminary data.</text>
</comment>
<accession>A0A3M0A5R5</accession>
<dbReference type="OrthoDB" id="9810270at2"/>
<dbReference type="PANTHER" id="PTHR42709:SF11">
    <property type="entry name" value="DEDA FAMILY PROTEIN"/>
    <property type="match status" value="1"/>
</dbReference>
<dbReference type="RefSeq" id="WP_121924243.1">
    <property type="nucleotide sequence ID" value="NZ_CBCSGA010000012.1"/>
</dbReference>
<organism evidence="2 3">
    <name type="scientific">Flavobacterium weaverense</name>
    <dbReference type="NCBI Taxonomy" id="271156"/>
    <lineage>
        <taxon>Bacteria</taxon>
        <taxon>Pseudomonadati</taxon>
        <taxon>Bacteroidota</taxon>
        <taxon>Flavobacteriia</taxon>
        <taxon>Flavobacteriales</taxon>
        <taxon>Flavobacteriaceae</taxon>
        <taxon>Flavobacterium</taxon>
    </lineage>
</organism>
<keyword evidence="3" id="KW-1185">Reference proteome</keyword>
<proteinExistence type="predicted"/>
<feature type="transmembrane region" description="Helical" evidence="1">
    <location>
        <begin position="20"/>
        <end position="48"/>
    </location>
</feature>
<gene>
    <name evidence="2" type="ORF">BC961_0501</name>
</gene>
<dbReference type="Proteomes" id="UP000280368">
    <property type="component" value="Unassembled WGS sequence"/>
</dbReference>